<dbReference type="InterPro" id="IPR025392">
    <property type="entry name" value="DUF4124"/>
</dbReference>
<dbReference type="RefSeq" id="WP_050799347.1">
    <property type="nucleotide sequence ID" value="NZ_CP090569.1"/>
</dbReference>
<name>A0A9J7A1D6_9GAMM</name>
<dbReference type="EMBL" id="CP090569">
    <property type="protein sequence ID" value="USF88732.1"/>
    <property type="molecule type" value="Genomic_DNA"/>
</dbReference>
<dbReference type="Proteomes" id="UP001056649">
    <property type="component" value="Chromosome"/>
</dbReference>
<dbReference type="PROSITE" id="PS51354">
    <property type="entry name" value="GLUTAREDOXIN_2"/>
    <property type="match status" value="1"/>
</dbReference>
<sequence length="140" mass="16168">MLKILAVLALCLLIAGHATAEIFKWTDENGKVHFSDKKPRHLEAKKIKLKINTYEAVSYDRSIFNTGKKVVMYSTSWCAYCKKAKKYFRRKGISFTEYDIEKNAKAKRQYEKMGAKGVPVILVGNKRMNGFSEKGFERIY</sequence>
<feature type="domain" description="DUF4124" evidence="3">
    <location>
        <begin position="9"/>
        <end position="49"/>
    </location>
</feature>
<dbReference type="Pfam" id="PF00462">
    <property type="entry name" value="Glutaredoxin"/>
    <property type="match status" value="1"/>
</dbReference>
<dbReference type="GO" id="GO:0045454">
    <property type="term" value="P:cell redox homeostasis"/>
    <property type="evidence" value="ECO:0007669"/>
    <property type="project" value="TreeGrafter"/>
</dbReference>
<protein>
    <submittedName>
        <fullName evidence="4">Glutaredoxin family protein</fullName>
    </submittedName>
</protein>
<evidence type="ECO:0000259" key="2">
    <source>
        <dbReference type="Pfam" id="PF00462"/>
    </source>
</evidence>
<evidence type="ECO:0000256" key="1">
    <source>
        <dbReference type="SAM" id="SignalP"/>
    </source>
</evidence>
<organism evidence="4 5">
    <name type="scientific">Candidatus Endoriftia persephonae</name>
    <dbReference type="NCBI Taxonomy" id="393765"/>
    <lineage>
        <taxon>Bacteria</taxon>
        <taxon>Pseudomonadati</taxon>
        <taxon>Pseudomonadota</taxon>
        <taxon>Gammaproteobacteria</taxon>
        <taxon>Chromatiales</taxon>
        <taxon>Sedimenticolaceae</taxon>
        <taxon>Candidatus Endoriftia</taxon>
    </lineage>
</organism>
<gene>
    <name evidence="4" type="ORF">L0Y14_05735</name>
</gene>
<feature type="chain" id="PRO_5039955083" evidence="1">
    <location>
        <begin position="21"/>
        <end position="140"/>
    </location>
</feature>
<dbReference type="InterPro" id="IPR036249">
    <property type="entry name" value="Thioredoxin-like_sf"/>
</dbReference>
<reference evidence="4" key="1">
    <citation type="journal article" date="2022" name="Mol. Ecol. Resour.">
        <title>The complete and closed genome of the facultative generalist Candidatus Endoriftia persephone from deep-sea hydrothermal vents.</title>
        <authorList>
            <person name="de Oliveira A.L."/>
            <person name="Srivastava A."/>
            <person name="Espada-Hinojosa S."/>
            <person name="Bright M."/>
        </authorList>
    </citation>
    <scope>NUCLEOTIDE SEQUENCE</scope>
    <source>
        <strain evidence="4">Tica-EPR-9o50.N</strain>
    </source>
</reference>
<dbReference type="InterPro" id="IPR051548">
    <property type="entry name" value="Grx-like_ET"/>
</dbReference>
<keyword evidence="1" id="KW-0732">Signal</keyword>
<evidence type="ECO:0000313" key="4">
    <source>
        <dbReference type="EMBL" id="USF88732.1"/>
    </source>
</evidence>
<keyword evidence="5" id="KW-1185">Reference proteome</keyword>
<dbReference type="AlphaFoldDB" id="A0A9J7A1D6"/>
<feature type="signal peptide" evidence="1">
    <location>
        <begin position="1"/>
        <end position="20"/>
    </location>
</feature>
<dbReference type="Gene3D" id="3.40.30.10">
    <property type="entry name" value="Glutaredoxin"/>
    <property type="match status" value="1"/>
</dbReference>
<dbReference type="GO" id="GO:0009055">
    <property type="term" value="F:electron transfer activity"/>
    <property type="evidence" value="ECO:0007669"/>
    <property type="project" value="TreeGrafter"/>
</dbReference>
<dbReference type="PANTHER" id="PTHR34386">
    <property type="entry name" value="GLUTAREDOXIN"/>
    <property type="match status" value="1"/>
</dbReference>
<dbReference type="CDD" id="cd02976">
    <property type="entry name" value="NrdH"/>
    <property type="match status" value="1"/>
</dbReference>
<accession>A0A9J7A1D6</accession>
<dbReference type="InterPro" id="IPR002109">
    <property type="entry name" value="Glutaredoxin"/>
</dbReference>
<evidence type="ECO:0000259" key="3">
    <source>
        <dbReference type="Pfam" id="PF13511"/>
    </source>
</evidence>
<evidence type="ECO:0000313" key="5">
    <source>
        <dbReference type="Proteomes" id="UP001056649"/>
    </source>
</evidence>
<dbReference type="PANTHER" id="PTHR34386:SF1">
    <property type="entry name" value="GLUTAREDOXIN-LIKE PROTEIN NRDH"/>
    <property type="match status" value="1"/>
</dbReference>
<proteinExistence type="predicted"/>
<dbReference type="KEGG" id="eps:L0Y14_05735"/>
<feature type="domain" description="Glutaredoxin" evidence="2">
    <location>
        <begin position="70"/>
        <end position="126"/>
    </location>
</feature>
<dbReference type="SUPFAM" id="SSF52833">
    <property type="entry name" value="Thioredoxin-like"/>
    <property type="match status" value="1"/>
</dbReference>
<dbReference type="Pfam" id="PF13511">
    <property type="entry name" value="DUF4124"/>
    <property type="match status" value="1"/>
</dbReference>